<gene>
    <name evidence="2" type="ORF">glysoja_048769</name>
</gene>
<organism evidence="2">
    <name type="scientific">Glycine soja</name>
    <name type="common">Wild soybean</name>
    <dbReference type="NCBI Taxonomy" id="3848"/>
    <lineage>
        <taxon>Eukaryota</taxon>
        <taxon>Viridiplantae</taxon>
        <taxon>Streptophyta</taxon>
        <taxon>Embryophyta</taxon>
        <taxon>Tracheophyta</taxon>
        <taxon>Spermatophyta</taxon>
        <taxon>Magnoliopsida</taxon>
        <taxon>eudicotyledons</taxon>
        <taxon>Gunneridae</taxon>
        <taxon>Pentapetalae</taxon>
        <taxon>rosids</taxon>
        <taxon>fabids</taxon>
        <taxon>Fabales</taxon>
        <taxon>Fabaceae</taxon>
        <taxon>Papilionoideae</taxon>
        <taxon>50 kb inversion clade</taxon>
        <taxon>NPAAA clade</taxon>
        <taxon>indigoferoid/millettioid clade</taxon>
        <taxon>Phaseoleae</taxon>
        <taxon>Glycine</taxon>
        <taxon>Glycine subgen. Soja</taxon>
    </lineage>
</organism>
<feature type="region of interest" description="Disordered" evidence="1">
    <location>
        <begin position="1"/>
        <end position="23"/>
    </location>
</feature>
<accession>A0A0B2RF95</accession>
<protein>
    <submittedName>
        <fullName evidence="2">Uncharacterized protein</fullName>
    </submittedName>
</protein>
<evidence type="ECO:0000313" key="2">
    <source>
        <dbReference type="EMBL" id="KHN30517.1"/>
    </source>
</evidence>
<dbReference type="Proteomes" id="UP000053555">
    <property type="component" value="Unassembled WGS sequence"/>
</dbReference>
<dbReference type="AlphaFoldDB" id="A0A0B2RF95"/>
<proteinExistence type="predicted"/>
<dbReference type="EMBL" id="KN651622">
    <property type="protein sequence ID" value="KHN30517.1"/>
    <property type="molecule type" value="Genomic_DNA"/>
</dbReference>
<evidence type="ECO:0000256" key="1">
    <source>
        <dbReference type="SAM" id="MobiDB-lite"/>
    </source>
</evidence>
<name>A0A0B2RF95_GLYSO</name>
<sequence>MLSNHLTCRHLHPAPPKSNDPSTTHYFTLSDHGSFLCHLHFNSNQIILSKQLPPCLALHPLPQAKFLADYVIIYLTL</sequence>
<reference evidence="2" key="1">
    <citation type="submission" date="2014-07" db="EMBL/GenBank/DDBJ databases">
        <title>Identification of a novel salt tolerance gene in wild soybean by whole-genome sequencing.</title>
        <authorList>
            <person name="Lam H.-M."/>
            <person name="Qi X."/>
            <person name="Li M.-W."/>
            <person name="Liu X."/>
            <person name="Xie M."/>
            <person name="Ni M."/>
            <person name="Xu X."/>
        </authorList>
    </citation>
    <scope>NUCLEOTIDE SEQUENCE [LARGE SCALE GENOMIC DNA]</scope>
    <source>
        <tissue evidence="2">Root</tissue>
    </source>
</reference>